<accession>A0A8H7YJU3</accession>
<dbReference type="AlphaFoldDB" id="A0A8H7YJU3"/>
<feature type="region of interest" description="Disordered" evidence="1">
    <location>
        <begin position="1"/>
        <end position="21"/>
    </location>
</feature>
<dbReference type="Proteomes" id="UP000670092">
    <property type="component" value="Unassembled WGS sequence"/>
</dbReference>
<sequence>MPSARCPGTSPLPCPGLPGAGSSSYRSRIYIRETPGDGPAIQKSQILRRIPQVLYGTHCRVSVNWHGDQKGWQEKARVLNPPFDFLPLPQPSLLSHLCSLPYGVHRVIQLLYARESAKISHTCTVHAHGHVQRVLYGTLRFVYGLSIGRLAHSGARTAGMNGGKKRKVESRYSILAPLKTLMDLLCTHHAFSCLCLCLCLKPQFIV</sequence>
<dbReference type="OrthoDB" id="10638611at2759"/>
<evidence type="ECO:0000313" key="3">
    <source>
        <dbReference type="Proteomes" id="UP000670092"/>
    </source>
</evidence>
<proteinExistence type="predicted"/>
<evidence type="ECO:0000256" key="1">
    <source>
        <dbReference type="SAM" id="MobiDB-lite"/>
    </source>
</evidence>
<name>A0A8H7YJU3_AJECA</name>
<evidence type="ECO:0000313" key="2">
    <source>
        <dbReference type="EMBL" id="KAG5291117.1"/>
    </source>
</evidence>
<dbReference type="VEuPathDB" id="FungiDB:I7I52_08343"/>
<dbReference type="EMBL" id="JAEVHI010000005">
    <property type="protein sequence ID" value="KAG5291117.1"/>
    <property type="molecule type" value="Genomic_DNA"/>
</dbReference>
<protein>
    <submittedName>
        <fullName evidence="2">Uncharacterized protein</fullName>
    </submittedName>
</protein>
<comment type="caution">
    <text evidence="2">The sequence shown here is derived from an EMBL/GenBank/DDBJ whole genome shotgun (WGS) entry which is preliminary data.</text>
</comment>
<reference evidence="2 3" key="1">
    <citation type="submission" date="2021-01" db="EMBL/GenBank/DDBJ databases">
        <title>Chromosome-level genome assembly of a human fungal pathogen reveals clustering of transcriptionally co-regulated genes.</title>
        <authorList>
            <person name="Voorhies M."/>
            <person name="Cohen S."/>
            <person name="Shea T.P."/>
            <person name="Petrus S."/>
            <person name="Munoz J.F."/>
            <person name="Poplawski S."/>
            <person name="Goldman W.E."/>
            <person name="Michael T."/>
            <person name="Cuomo C.A."/>
            <person name="Sil A."/>
            <person name="Beyhan S."/>
        </authorList>
    </citation>
    <scope>NUCLEOTIDE SEQUENCE [LARGE SCALE GENOMIC DNA]</scope>
    <source>
        <strain evidence="2 3">G184AR</strain>
    </source>
</reference>
<organism evidence="2 3">
    <name type="scientific">Ajellomyces capsulatus</name>
    <name type="common">Darling's disease fungus</name>
    <name type="synonym">Histoplasma capsulatum</name>
    <dbReference type="NCBI Taxonomy" id="5037"/>
    <lineage>
        <taxon>Eukaryota</taxon>
        <taxon>Fungi</taxon>
        <taxon>Dikarya</taxon>
        <taxon>Ascomycota</taxon>
        <taxon>Pezizomycotina</taxon>
        <taxon>Eurotiomycetes</taxon>
        <taxon>Eurotiomycetidae</taxon>
        <taxon>Onygenales</taxon>
        <taxon>Ajellomycetaceae</taxon>
        <taxon>Histoplasma</taxon>
    </lineage>
</organism>
<gene>
    <name evidence="2" type="ORF">I7I52_08343</name>
</gene>